<dbReference type="InterPro" id="IPR000086">
    <property type="entry name" value="NUDIX_hydrolase_dom"/>
</dbReference>
<reference evidence="11 13" key="2">
    <citation type="submission" date="2020-08" db="EMBL/GenBank/DDBJ databases">
        <title>Streptomycin resistant and MDR strain, P. mexicana.</title>
        <authorList>
            <person name="Ganesh-kumar S."/>
            <person name="Zhe T."/>
            <person name="Yu Z."/>
            <person name="Min Y."/>
        </authorList>
    </citation>
    <scope>NUCLEOTIDE SEQUENCE [LARGE SCALE GENOMIC DNA]</scope>
    <source>
        <strain evidence="11 13">GTZY</strain>
    </source>
</reference>
<protein>
    <recommendedName>
        <fullName evidence="4">NAD(+) diphosphatase</fullName>
        <ecNumber evidence="4">3.6.1.22</ecNumber>
    </recommendedName>
</protein>
<evidence type="ECO:0000256" key="6">
    <source>
        <dbReference type="ARBA" id="ARBA00022801"/>
    </source>
</evidence>
<feature type="domain" description="Nudix hydrolase" evidence="10">
    <location>
        <begin position="158"/>
        <end position="281"/>
    </location>
</feature>
<dbReference type="InterPro" id="IPR015375">
    <property type="entry name" value="NADH_PPase-like_N"/>
</dbReference>
<reference evidence="12 14" key="1">
    <citation type="submission" date="2020-08" db="EMBL/GenBank/DDBJ databases">
        <title>Streptomycin Non-resistant strain, P. mexicana.</title>
        <authorList>
            <person name="Ganesh-Kumar S."/>
            <person name="Zhe T."/>
            <person name="Yu Z."/>
            <person name="Min Y."/>
        </authorList>
    </citation>
    <scope>NUCLEOTIDE SEQUENCE [LARGE SCALE GENOMIC DNA]</scope>
    <source>
        <strain evidence="12 14">GTZY2</strain>
    </source>
</reference>
<name>A0A7G6UST3_PSEMX</name>
<dbReference type="Pfam" id="PF00293">
    <property type="entry name" value="NUDIX"/>
    <property type="match status" value="1"/>
</dbReference>
<comment type="similarity">
    <text evidence="3">Belongs to the Nudix hydrolase family. NudC subfamily.</text>
</comment>
<dbReference type="AlphaFoldDB" id="A0A7G6UST3"/>
<evidence type="ECO:0000256" key="3">
    <source>
        <dbReference type="ARBA" id="ARBA00009595"/>
    </source>
</evidence>
<dbReference type="InterPro" id="IPR049734">
    <property type="entry name" value="NudC-like_C"/>
</dbReference>
<evidence type="ECO:0000256" key="7">
    <source>
        <dbReference type="ARBA" id="ARBA00022842"/>
    </source>
</evidence>
<dbReference type="PROSITE" id="PS51462">
    <property type="entry name" value="NUDIX"/>
    <property type="match status" value="1"/>
</dbReference>
<evidence type="ECO:0000256" key="8">
    <source>
        <dbReference type="ARBA" id="ARBA00023027"/>
    </source>
</evidence>
<comment type="cofactor">
    <cofactor evidence="1">
        <name>Mg(2+)</name>
        <dbReference type="ChEBI" id="CHEBI:18420"/>
    </cofactor>
</comment>
<evidence type="ECO:0000256" key="1">
    <source>
        <dbReference type="ARBA" id="ARBA00001946"/>
    </source>
</evidence>
<dbReference type="InterPro" id="IPR015797">
    <property type="entry name" value="NUDIX_hydrolase-like_dom_sf"/>
</dbReference>
<accession>A0A7G6UST3</accession>
<comment type="cofactor">
    <cofactor evidence="2">
        <name>Zn(2+)</name>
        <dbReference type="ChEBI" id="CHEBI:29105"/>
    </cofactor>
</comment>
<evidence type="ECO:0000256" key="5">
    <source>
        <dbReference type="ARBA" id="ARBA00022723"/>
    </source>
</evidence>
<dbReference type="InterPro" id="IPR015376">
    <property type="entry name" value="Znr_NADH_PPase"/>
</dbReference>
<dbReference type="GO" id="GO:0005829">
    <property type="term" value="C:cytosol"/>
    <property type="evidence" value="ECO:0007669"/>
    <property type="project" value="TreeGrafter"/>
</dbReference>
<keyword evidence="13" id="KW-1185">Reference proteome</keyword>
<evidence type="ECO:0000313" key="14">
    <source>
        <dbReference type="Proteomes" id="UP000515838"/>
    </source>
</evidence>
<sequence>MALPVPLAGFAFAGDTLDRADALRDDAEALARLWPSARVLLLDEDGRALADEAGMLSAMSGATLGGGPGASLFLGLKDGEAWFAADARHHPVDAPSRIDLRRAAAAWPAFDSGVFAMARALLHWQSATRFCSACGGAITFRRAGYIAHCTHCGKDHYPRVDPAVIVAVSDGERLLLGRQAAWPPRRYSVVAGFVEPGETLEQTVAREVLEETQVRVRHCRYLGSQPWPFPGALMLGFSAVAEPDPPQVDGELEDARWFTFGEIGAALARDGNDDGAGLLLSPSISIARALIEHWHAGMRTRRVDAPTQAETGH</sequence>
<dbReference type="GO" id="GO:0019677">
    <property type="term" value="P:NAD+ catabolic process"/>
    <property type="evidence" value="ECO:0007669"/>
    <property type="project" value="TreeGrafter"/>
</dbReference>
<dbReference type="Pfam" id="PF09296">
    <property type="entry name" value="NUDIX-like"/>
    <property type="match status" value="1"/>
</dbReference>
<dbReference type="EMBL" id="CP060731">
    <property type="protein sequence ID" value="QNN79555.1"/>
    <property type="molecule type" value="Genomic_DNA"/>
</dbReference>
<dbReference type="Proteomes" id="UP000515506">
    <property type="component" value="Chromosome"/>
</dbReference>
<dbReference type="SUPFAM" id="SSF55811">
    <property type="entry name" value="Nudix"/>
    <property type="match status" value="1"/>
</dbReference>
<evidence type="ECO:0000259" key="10">
    <source>
        <dbReference type="PROSITE" id="PS51462"/>
    </source>
</evidence>
<dbReference type="GO" id="GO:0006742">
    <property type="term" value="P:NADP+ catabolic process"/>
    <property type="evidence" value="ECO:0007669"/>
    <property type="project" value="TreeGrafter"/>
</dbReference>
<dbReference type="EC" id="3.6.1.22" evidence="4"/>
<dbReference type="Pfam" id="PF09297">
    <property type="entry name" value="Zn_ribbon_NUD"/>
    <property type="match status" value="1"/>
</dbReference>
<keyword evidence="5" id="KW-0479">Metal-binding</keyword>
<dbReference type="Gene3D" id="3.90.79.10">
    <property type="entry name" value="Nucleoside Triphosphate Pyrophosphohydrolase"/>
    <property type="match status" value="1"/>
</dbReference>
<keyword evidence="7" id="KW-0460">Magnesium</keyword>
<gene>
    <name evidence="12" type="primary">nudC</name>
    <name evidence="11" type="ORF">H4W19_11045</name>
    <name evidence="12" type="ORF">IAE60_01375</name>
</gene>
<dbReference type="EMBL" id="CP060028">
    <property type="protein sequence ID" value="QND82080.1"/>
    <property type="molecule type" value="Genomic_DNA"/>
</dbReference>
<comment type="catalytic activity">
    <reaction evidence="9">
        <text>a 5'-end NAD(+)-phospho-ribonucleoside in mRNA + H2O = a 5'-end phospho-adenosine-phospho-ribonucleoside in mRNA + beta-nicotinamide D-ribonucleotide + 2 H(+)</text>
        <dbReference type="Rhea" id="RHEA:60876"/>
        <dbReference type="Rhea" id="RHEA-COMP:15698"/>
        <dbReference type="Rhea" id="RHEA-COMP:15719"/>
        <dbReference type="ChEBI" id="CHEBI:14649"/>
        <dbReference type="ChEBI" id="CHEBI:15377"/>
        <dbReference type="ChEBI" id="CHEBI:15378"/>
        <dbReference type="ChEBI" id="CHEBI:144029"/>
        <dbReference type="ChEBI" id="CHEBI:144051"/>
    </reaction>
    <physiologicalReaction direction="left-to-right" evidence="9">
        <dbReference type="Rhea" id="RHEA:60877"/>
    </physiologicalReaction>
</comment>
<evidence type="ECO:0000313" key="12">
    <source>
        <dbReference type="EMBL" id="QNN79555.1"/>
    </source>
</evidence>
<evidence type="ECO:0000313" key="13">
    <source>
        <dbReference type="Proteomes" id="UP000515506"/>
    </source>
</evidence>
<dbReference type="Gene3D" id="3.90.79.20">
    <property type="match status" value="1"/>
</dbReference>
<dbReference type="CDD" id="cd03429">
    <property type="entry name" value="NUDIX_NADH_pyrophosphatase_Nudt13"/>
    <property type="match status" value="1"/>
</dbReference>
<keyword evidence="8" id="KW-0520">NAD</keyword>
<evidence type="ECO:0000313" key="11">
    <source>
        <dbReference type="EMBL" id="QND82080.1"/>
    </source>
</evidence>
<dbReference type="InterPro" id="IPR050241">
    <property type="entry name" value="NAD-cap_RNA_hydrolase_NudC"/>
</dbReference>
<dbReference type="Proteomes" id="UP000515838">
    <property type="component" value="Chromosome"/>
</dbReference>
<dbReference type="PANTHER" id="PTHR42904">
    <property type="entry name" value="NUDIX HYDROLASE, NUDC SUBFAMILY"/>
    <property type="match status" value="1"/>
</dbReference>
<evidence type="ECO:0000256" key="4">
    <source>
        <dbReference type="ARBA" id="ARBA00012381"/>
    </source>
</evidence>
<dbReference type="GO" id="GO:0035529">
    <property type="term" value="F:NADH pyrophosphatase activity"/>
    <property type="evidence" value="ECO:0007669"/>
    <property type="project" value="TreeGrafter"/>
</dbReference>
<evidence type="ECO:0000256" key="9">
    <source>
        <dbReference type="ARBA" id="ARBA00023679"/>
    </source>
</evidence>
<dbReference type="PANTHER" id="PTHR42904:SF6">
    <property type="entry name" value="NAD-CAPPED RNA HYDROLASE NUDT12"/>
    <property type="match status" value="1"/>
</dbReference>
<evidence type="ECO:0000256" key="2">
    <source>
        <dbReference type="ARBA" id="ARBA00001947"/>
    </source>
</evidence>
<dbReference type="NCBIfam" id="NF001299">
    <property type="entry name" value="PRK00241.1"/>
    <property type="match status" value="1"/>
</dbReference>
<keyword evidence="6 12" id="KW-0378">Hydrolase</keyword>
<organism evidence="12 14">
    <name type="scientific">Pseudoxanthomonas mexicana</name>
    <dbReference type="NCBI Taxonomy" id="128785"/>
    <lineage>
        <taxon>Bacteria</taxon>
        <taxon>Pseudomonadati</taxon>
        <taxon>Pseudomonadota</taxon>
        <taxon>Gammaproteobacteria</taxon>
        <taxon>Lysobacterales</taxon>
        <taxon>Lysobacteraceae</taxon>
        <taxon>Pseudoxanthomonas</taxon>
    </lineage>
</organism>
<proteinExistence type="inferred from homology"/>
<dbReference type="GO" id="GO:0046872">
    <property type="term" value="F:metal ion binding"/>
    <property type="evidence" value="ECO:0007669"/>
    <property type="project" value="UniProtKB-KW"/>
</dbReference>